<keyword evidence="4 5" id="KW-0505">Motor protein</keyword>
<evidence type="ECO:0000256" key="1">
    <source>
        <dbReference type="ARBA" id="ARBA00022701"/>
    </source>
</evidence>
<dbReference type="PANTHER" id="PTHR47972:SF45">
    <property type="entry name" value="PROTEIN CLARET SEGREGATIONAL"/>
    <property type="match status" value="1"/>
</dbReference>
<comment type="similarity">
    <text evidence="5">Belongs to the TRAFAC class myosin-kinesin ATPase superfamily. Kinesin family.</text>
</comment>
<dbReference type="SMART" id="SM00129">
    <property type="entry name" value="KISc"/>
    <property type="match status" value="1"/>
</dbReference>
<dbReference type="GO" id="GO:0008017">
    <property type="term" value="F:microtubule binding"/>
    <property type="evidence" value="ECO:0007669"/>
    <property type="project" value="InterPro"/>
</dbReference>
<dbReference type="PRINTS" id="PR00380">
    <property type="entry name" value="KINESINHEAVY"/>
</dbReference>
<protein>
    <recommendedName>
        <fullName evidence="8">Kinesin motor domain-containing protein</fullName>
    </recommendedName>
</protein>
<evidence type="ECO:0000256" key="3">
    <source>
        <dbReference type="ARBA" id="ARBA00022840"/>
    </source>
</evidence>
<dbReference type="GO" id="GO:0007018">
    <property type="term" value="P:microtubule-based movement"/>
    <property type="evidence" value="ECO:0007669"/>
    <property type="project" value="InterPro"/>
</dbReference>
<evidence type="ECO:0000256" key="5">
    <source>
        <dbReference type="PROSITE-ProRule" id="PRU00283"/>
    </source>
</evidence>
<proteinExistence type="inferred from homology"/>
<evidence type="ECO:0000256" key="7">
    <source>
        <dbReference type="SAM" id="MobiDB-lite"/>
    </source>
</evidence>
<feature type="coiled-coil region" evidence="6">
    <location>
        <begin position="430"/>
        <end position="464"/>
    </location>
</feature>
<dbReference type="Gene3D" id="3.40.850.10">
    <property type="entry name" value="Kinesin motor domain"/>
    <property type="match status" value="1"/>
</dbReference>
<dbReference type="GO" id="GO:0005524">
    <property type="term" value="F:ATP binding"/>
    <property type="evidence" value="ECO:0007669"/>
    <property type="project" value="UniProtKB-UniRule"/>
</dbReference>
<dbReference type="InterPro" id="IPR027640">
    <property type="entry name" value="Kinesin-like_fam"/>
</dbReference>
<evidence type="ECO:0000313" key="9">
    <source>
        <dbReference type="EMBL" id="CAD9230598.1"/>
    </source>
</evidence>
<name>A0A7S1TB24_9RHOD</name>
<feature type="binding site" evidence="5">
    <location>
        <begin position="621"/>
        <end position="628"/>
    </location>
    <ligand>
        <name>ATP</name>
        <dbReference type="ChEBI" id="CHEBI:30616"/>
    </ligand>
</feature>
<dbReference type="GO" id="GO:0005874">
    <property type="term" value="C:microtubule"/>
    <property type="evidence" value="ECO:0007669"/>
    <property type="project" value="UniProtKB-KW"/>
</dbReference>
<keyword evidence="3 5" id="KW-0067">ATP-binding</keyword>
<feature type="domain" description="Kinesin motor" evidence="8">
    <location>
        <begin position="541"/>
        <end position="863"/>
    </location>
</feature>
<dbReference type="GO" id="GO:0003777">
    <property type="term" value="F:microtubule motor activity"/>
    <property type="evidence" value="ECO:0007669"/>
    <property type="project" value="InterPro"/>
</dbReference>
<keyword evidence="6" id="KW-0175">Coiled coil</keyword>
<feature type="compositionally biased region" description="Basic and acidic residues" evidence="7">
    <location>
        <begin position="32"/>
        <end position="54"/>
    </location>
</feature>
<dbReference type="PROSITE" id="PS50067">
    <property type="entry name" value="KINESIN_MOTOR_2"/>
    <property type="match status" value="1"/>
</dbReference>
<gene>
    <name evidence="9" type="ORF">CCAE0312_LOCUS2650</name>
</gene>
<sequence length="880" mass="100013">MEQSRIPMSRLKRPLASTARRSVDISSPRFSGQKENEGFLRENHHRTENTENRDSMATLHSSAGLVGNPALMGKAPRQAPNRQKPVDTSAIQDRLSKSRQMDDAIVKTMGELVSRICELEDRQDRVLADSQSHGKRPQPADTTSKLVMDACVKERDYYMNLLEREIAVTSELREQLKVREKTYEEALRAREELRVSSEETSRKLEGLRAELTEKSKVIEKLWSEKSTGGQMESGKYDEEGEKSKNIISSLREELDKMQRELVVNSSELSRVTSRASEMENVNEKLRHEVNSEREFSADVKKKMLHLENEKDRLSLSAKEACQRADYVERDLMALRDIKFSLSEQVSSLKKECEGMERSNQAIQQEKENLALSLEVASRRADQLEQQLCDLKNENHALSSEIANLKCAMETTERSHREEINDLNLTLHRQVEELHSENEKERTKSESLERELLSVRGQRDQLQSLTQSQELMLVTCKTDLLSKEMSLKASTSENTELREKVEDLFLRLDFQLRTIAEMDDEIREVESMRRKLHNTVQELKGNIRVFCRLRPSAGDNSTEGIYKTSERHGLIDAFQPGTRQKWSFEFDHVFGPQADQSIVFDEVSQVVQSALDGYRVCLFAYGQTGSGKTHTMLGGPNSEAAGIIPRSIGKIFTQAEKLKSQGWTFELDASFLEIYNESIQDLLADSPSSRYEIKQDRDSKQVYVTDLTSVRVNCPVQILELLERSTRRRATAATSMNERSSRSHSVFQLRIRGQNGLTGQELDGLLNLIDLAGSERLASSQSTGERLRETQHINKSLSALGDVIAALANKEKHIPYRNSKLTYLLQDSLGGDCKTLMFVNLSPEQDSFNESLCSLRFASKVNACDIGTARRKVKIDLDLAE</sequence>
<dbReference type="CDD" id="cd01366">
    <property type="entry name" value="KISc_C_terminal"/>
    <property type="match status" value="1"/>
</dbReference>
<feature type="region of interest" description="Disordered" evidence="7">
    <location>
        <begin position="1"/>
        <end position="98"/>
    </location>
</feature>
<feature type="coiled-coil region" evidence="6">
    <location>
        <begin position="514"/>
        <end position="541"/>
    </location>
</feature>
<dbReference type="FunFam" id="3.40.850.10:FF:000113">
    <property type="entry name" value="Kinesin-like protein"/>
    <property type="match status" value="1"/>
</dbReference>
<dbReference type="InterPro" id="IPR001752">
    <property type="entry name" value="Kinesin_motor_dom"/>
</dbReference>
<feature type="coiled-coil region" evidence="6">
    <location>
        <begin position="345"/>
        <end position="400"/>
    </location>
</feature>
<dbReference type="EMBL" id="HBGH01004822">
    <property type="protein sequence ID" value="CAD9230598.1"/>
    <property type="molecule type" value="Transcribed_RNA"/>
</dbReference>
<evidence type="ECO:0000256" key="6">
    <source>
        <dbReference type="SAM" id="Coils"/>
    </source>
</evidence>
<dbReference type="SUPFAM" id="SSF52540">
    <property type="entry name" value="P-loop containing nucleoside triphosphate hydrolases"/>
    <property type="match status" value="1"/>
</dbReference>
<keyword evidence="1" id="KW-0493">Microtubule</keyword>
<feature type="coiled-coil region" evidence="6">
    <location>
        <begin position="159"/>
        <end position="210"/>
    </location>
</feature>
<dbReference type="Pfam" id="PF00225">
    <property type="entry name" value="Kinesin"/>
    <property type="match status" value="1"/>
</dbReference>
<accession>A0A7S1TB24</accession>
<dbReference type="PANTHER" id="PTHR47972">
    <property type="entry name" value="KINESIN-LIKE PROTEIN KLP-3"/>
    <property type="match status" value="1"/>
</dbReference>
<keyword evidence="2 5" id="KW-0547">Nucleotide-binding</keyword>
<evidence type="ECO:0000259" key="8">
    <source>
        <dbReference type="PROSITE" id="PS50067"/>
    </source>
</evidence>
<evidence type="ECO:0000256" key="4">
    <source>
        <dbReference type="ARBA" id="ARBA00023175"/>
    </source>
</evidence>
<reference evidence="9" key="1">
    <citation type="submission" date="2021-01" db="EMBL/GenBank/DDBJ databases">
        <authorList>
            <person name="Corre E."/>
            <person name="Pelletier E."/>
            <person name="Niang G."/>
            <person name="Scheremetjew M."/>
            <person name="Finn R."/>
            <person name="Kale V."/>
            <person name="Holt S."/>
            <person name="Cochrane G."/>
            <person name="Meng A."/>
            <person name="Brown T."/>
            <person name="Cohen L."/>
        </authorList>
    </citation>
    <scope>NUCLEOTIDE SEQUENCE</scope>
    <source>
        <strain evidence="9">SAG 36.94</strain>
    </source>
</reference>
<feature type="coiled-coil region" evidence="6">
    <location>
        <begin position="240"/>
        <end position="288"/>
    </location>
</feature>
<dbReference type="AlphaFoldDB" id="A0A7S1TB24"/>
<dbReference type="InterPro" id="IPR027417">
    <property type="entry name" value="P-loop_NTPase"/>
</dbReference>
<organism evidence="9">
    <name type="scientific">Compsopogon caeruleus</name>
    <dbReference type="NCBI Taxonomy" id="31354"/>
    <lineage>
        <taxon>Eukaryota</taxon>
        <taxon>Rhodophyta</taxon>
        <taxon>Compsopogonophyceae</taxon>
        <taxon>Compsopogonales</taxon>
        <taxon>Compsopogonaceae</taxon>
        <taxon>Compsopogon</taxon>
    </lineage>
</organism>
<evidence type="ECO:0000256" key="2">
    <source>
        <dbReference type="ARBA" id="ARBA00022741"/>
    </source>
</evidence>
<dbReference type="InterPro" id="IPR036961">
    <property type="entry name" value="Kinesin_motor_dom_sf"/>
</dbReference>